<evidence type="ECO:0000313" key="2">
    <source>
        <dbReference type="EMBL" id="KAF2114776.1"/>
    </source>
</evidence>
<protein>
    <submittedName>
        <fullName evidence="2">Uncharacterized protein</fullName>
    </submittedName>
</protein>
<evidence type="ECO:0000256" key="1">
    <source>
        <dbReference type="SAM" id="MobiDB-lite"/>
    </source>
</evidence>
<dbReference type="OrthoDB" id="3784214at2759"/>
<proteinExistence type="predicted"/>
<sequence length="333" mass="37533">MALNVNGLPCYMNSERYPTVNATVYRNQQAIMANQNNTKSSAVTDTPVKRKRSSSPSGQEKPSKKHQPAAKEKKIEVIEIVSDDDDDNEQTFYTPLTSHGNASPPAIEHHAQPALDDTTLQQYMTRPVPARNYPTHIYAGSTHNPRFIVALLALADRNLPFMDFISARNHIPNVPYWAPTPVLTSTNTTFESYLDYEPRPGDLELFIHFIPGYYSDSRHCLGYTVVMPYLLTNGVYTFGDNRLSASSMLYTPCTDADLEFYGLVRRRASVDPRMGVEMPVSDGRWINGFHDGRGVRETLKVWRERCRLMAGGYEDLEMDAAERRRKGGGAVMN</sequence>
<keyword evidence="3" id="KW-1185">Reference proteome</keyword>
<accession>A0A6A5Z6J9</accession>
<name>A0A6A5Z6J9_9PLEO</name>
<gene>
    <name evidence="2" type="ORF">BDV96DRAFT_84770</name>
</gene>
<feature type="compositionally biased region" description="Polar residues" evidence="1">
    <location>
        <begin position="32"/>
        <end position="44"/>
    </location>
</feature>
<dbReference type="Proteomes" id="UP000799770">
    <property type="component" value="Unassembled WGS sequence"/>
</dbReference>
<evidence type="ECO:0000313" key="3">
    <source>
        <dbReference type="Proteomes" id="UP000799770"/>
    </source>
</evidence>
<reference evidence="2" key="1">
    <citation type="journal article" date="2020" name="Stud. Mycol.">
        <title>101 Dothideomycetes genomes: a test case for predicting lifestyles and emergence of pathogens.</title>
        <authorList>
            <person name="Haridas S."/>
            <person name="Albert R."/>
            <person name="Binder M."/>
            <person name="Bloem J."/>
            <person name="Labutti K."/>
            <person name="Salamov A."/>
            <person name="Andreopoulos B."/>
            <person name="Baker S."/>
            <person name="Barry K."/>
            <person name="Bills G."/>
            <person name="Bluhm B."/>
            <person name="Cannon C."/>
            <person name="Castanera R."/>
            <person name="Culley D."/>
            <person name="Daum C."/>
            <person name="Ezra D."/>
            <person name="Gonzalez J."/>
            <person name="Henrissat B."/>
            <person name="Kuo A."/>
            <person name="Liang C."/>
            <person name="Lipzen A."/>
            <person name="Lutzoni F."/>
            <person name="Magnuson J."/>
            <person name="Mondo S."/>
            <person name="Nolan M."/>
            <person name="Ohm R."/>
            <person name="Pangilinan J."/>
            <person name="Park H.-J."/>
            <person name="Ramirez L."/>
            <person name="Alfaro M."/>
            <person name="Sun H."/>
            <person name="Tritt A."/>
            <person name="Yoshinaga Y."/>
            <person name="Zwiers L.-H."/>
            <person name="Turgeon B."/>
            <person name="Goodwin S."/>
            <person name="Spatafora J."/>
            <person name="Crous P."/>
            <person name="Grigoriev I."/>
        </authorList>
    </citation>
    <scope>NUCLEOTIDE SEQUENCE</scope>
    <source>
        <strain evidence="2">CBS 627.86</strain>
    </source>
</reference>
<dbReference type="EMBL" id="ML977324">
    <property type="protein sequence ID" value="KAF2114776.1"/>
    <property type="molecule type" value="Genomic_DNA"/>
</dbReference>
<feature type="region of interest" description="Disordered" evidence="1">
    <location>
        <begin position="32"/>
        <end position="74"/>
    </location>
</feature>
<dbReference type="AlphaFoldDB" id="A0A6A5Z6J9"/>
<organism evidence="2 3">
    <name type="scientific">Lophiotrema nucula</name>
    <dbReference type="NCBI Taxonomy" id="690887"/>
    <lineage>
        <taxon>Eukaryota</taxon>
        <taxon>Fungi</taxon>
        <taxon>Dikarya</taxon>
        <taxon>Ascomycota</taxon>
        <taxon>Pezizomycotina</taxon>
        <taxon>Dothideomycetes</taxon>
        <taxon>Pleosporomycetidae</taxon>
        <taxon>Pleosporales</taxon>
        <taxon>Lophiotremataceae</taxon>
        <taxon>Lophiotrema</taxon>
    </lineage>
</organism>